<dbReference type="Gene3D" id="3.30.1360.120">
    <property type="entry name" value="Probable tRNA modification gtpase trme, domain 1"/>
    <property type="match status" value="1"/>
</dbReference>
<evidence type="ECO:0000313" key="2">
    <source>
        <dbReference type="Proteomes" id="UP001564626"/>
    </source>
</evidence>
<dbReference type="RefSeq" id="WP_345363269.1">
    <property type="nucleotide sequence ID" value="NZ_BAABII010000010.1"/>
</dbReference>
<name>A0ABV4CKM4_9PSEU</name>
<comment type="caution">
    <text evidence="1">The sequence shown here is derived from an EMBL/GenBank/DDBJ whole genome shotgun (WGS) entry which is preliminary data.</text>
</comment>
<gene>
    <name evidence="1" type="ORF">AB8O55_14030</name>
</gene>
<organism evidence="1 2">
    <name type="scientific">Saccharopolyspora cebuensis</name>
    <dbReference type="NCBI Taxonomy" id="418759"/>
    <lineage>
        <taxon>Bacteria</taxon>
        <taxon>Bacillati</taxon>
        <taxon>Actinomycetota</taxon>
        <taxon>Actinomycetes</taxon>
        <taxon>Pseudonocardiales</taxon>
        <taxon>Pseudonocardiaceae</taxon>
        <taxon>Saccharopolyspora</taxon>
    </lineage>
</organism>
<reference evidence="1 2" key="1">
    <citation type="submission" date="2024-08" db="EMBL/GenBank/DDBJ databases">
        <title>Genome mining of Saccharopolyspora cebuensis PGLac3 from Nigerian medicinal plant.</title>
        <authorList>
            <person name="Ezeobiora C.E."/>
            <person name="Igbokwe N.H."/>
            <person name="Amin D.H."/>
            <person name="Mendie U.E."/>
        </authorList>
    </citation>
    <scope>NUCLEOTIDE SEQUENCE [LARGE SCALE GENOMIC DNA]</scope>
    <source>
        <strain evidence="1 2">PGLac3</strain>
    </source>
</reference>
<dbReference type="EMBL" id="JBGEHV010000022">
    <property type="protein sequence ID" value="MEY8040522.1"/>
    <property type="molecule type" value="Genomic_DNA"/>
</dbReference>
<dbReference type="Pfam" id="PF04268">
    <property type="entry name" value="SoxG"/>
    <property type="match status" value="1"/>
</dbReference>
<protein>
    <submittedName>
        <fullName evidence="1">Sarcosine oxidase subunit gamma</fullName>
    </submittedName>
</protein>
<keyword evidence="2" id="KW-1185">Reference proteome</keyword>
<dbReference type="InterPro" id="IPR027266">
    <property type="entry name" value="TrmE/GcvT-like"/>
</dbReference>
<dbReference type="SUPFAM" id="SSF103025">
    <property type="entry name" value="Folate-binding domain"/>
    <property type="match status" value="1"/>
</dbReference>
<accession>A0ABV4CKM4</accession>
<sequence length="206" mass="21842">MAELYGESPLAAHADVFARASAPGSVRLSEVAFTAQVVLRVDPKGPAAERIGTALGVMLPNQAGQVAHTDRLTVLWLGPDEWLLVGPEGGAEPIEDALSEALDDEHGAVVDVSAHRTIIAVSGPSSRELLAKGCALDLHRRAFGPDQCAQTSLARAGVVLLCRDAELPSYWIFVRASFARYLADWLSDAAAEYREVVPHAASGRHG</sequence>
<evidence type="ECO:0000313" key="1">
    <source>
        <dbReference type="EMBL" id="MEY8040522.1"/>
    </source>
</evidence>
<dbReference type="InterPro" id="IPR007375">
    <property type="entry name" value="SoxG"/>
</dbReference>
<proteinExistence type="predicted"/>
<dbReference type="Gene3D" id="3.30.70.1520">
    <property type="entry name" value="Heterotetrameric sarcosine oxidase"/>
    <property type="match status" value="1"/>
</dbReference>
<dbReference type="Proteomes" id="UP001564626">
    <property type="component" value="Unassembled WGS sequence"/>
</dbReference>